<evidence type="ECO:0000313" key="1">
    <source>
        <dbReference type="EMBL" id="KAJ8906149.1"/>
    </source>
</evidence>
<dbReference type="Proteomes" id="UP001157974">
    <property type="component" value="Unassembled WGS sequence"/>
</dbReference>
<organism evidence="1 2">
    <name type="scientific">Rhodosorus marinus</name>
    <dbReference type="NCBI Taxonomy" id="101924"/>
    <lineage>
        <taxon>Eukaryota</taxon>
        <taxon>Rhodophyta</taxon>
        <taxon>Stylonematophyceae</taxon>
        <taxon>Stylonematales</taxon>
        <taxon>Stylonemataceae</taxon>
        <taxon>Rhodosorus</taxon>
    </lineage>
</organism>
<dbReference type="EMBL" id="JAMWBK010000004">
    <property type="protein sequence ID" value="KAJ8906149.1"/>
    <property type="molecule type" value="Genomic_DNA"/>
</dbReference>
<accession>A0AAV8UUD5</accession>
<dbReference type="AlphaFoldDB" id="A0AAV8UUD5"/>
<keyword evidence="2" id="KW-1185">Reference proteome</keyword>
<gene>
    <name evidence="1" type="ORF">NDN08_002644</name>
</gene>
<proteinExistence type="predicted"/>
<name>A0AAV8UUD5_9RHOD</name>
<evidence type="ECO:0000313" key="2">
    <source>
        <dbReference type="Proteomes" id="UP001157974"/>
    </source>
</evidence>
<protein>
    <submittedName>
        <fullName evidence="1">Uncharacterized protein</fullName>
    </submittedName>
</protein>
<sequence>MIQKWPTVVKILKERGLRADFDLVCYMTSSVYAARVLQRSDSRLVTHVSTANRAKKSRAESSKIDFLSHEVLRACKDHGIPTLRYREATPLEANGASEHFYKLGLFFHNLNENDVTVEIGIRTFLRKVVLNNQRNILVNYLIPLRNQSNGMVKLMLPPGGLEELDRLIEHRLLKPETNLGKYVRETVDLSIPMDDDAGPAAM</sequence>
<comment type="caution">
    <text evidence="1">The sequence shown here is derived from an EMBL/GenBank/DDBJ whole genome shotgun (WGS) entry which is preliminary data.</text>
</comment>
<reference evidence="1 2" key="1">
    <citation type="journal article" date="2023" name="Nat. Commun.">
        <title>Origin of minicircular mitochondrial genomes in red algae.</title>
        <authorList>
            <person name="Lee Y."/>
            <person name="Cho C.H."/>
            <person name="Lee Y.M."/>
            <person name="Park S.I."/>
            <person name="Yang J.H."/>
            <person name="West J.A."/>
            <person name="Bhattacharya D."/>
            <person name="Yoon H.S."/>
        </authorList>
    </citation>
    <scope>NUCLEOTIDE SEQUENCE [LARGE SCALE GENOMIC DNA]</scope>
    <source>
        <strain evidence="1 2">CCMP1338</strain>
        <tissue evidence="1">Whole cell</tissue>
    </source>
</reference>